<gene>
    <name evidence="3" type="ORF">D2T29_21280</name>
</gene>
<organism evidence="3 4">
    <name type="scientific">Paenirhodobacter populi</name>
    <dbReference type="NCBI Taxonomy" id="2306993"/>
    <lineage>
        <taxon>Bacteria</taxon>
        <taxon>Pseudomonadati</taxon>
        <taxon>Pseudomonadota</taxon>
        <taxon>Alphaproteobacteria</taxon>
        <taxon>Rhodobacterales</taxon>
        <taxon>Rhodobacter group</taxon>
        <taxon>Paenirhodobacter</taxon>
    </lineage>
</organism>
<reference evidence="3 4" key="1">
    <citation type="submission" date="2019-01" db="EMBL/GenBank/DDBJ databases">
        <title>Sinorhodobacter populi sp. nov. isolated from the symptomatic bark tissue of Populus euramericana canker.</title>
        <authorList>
            <person name="Xu G."/>
        </authorList>
    </citation>
    <scope>NUCLEOTIDE SEQUENCE [LARGE SCALE GENOMIC DNA]</scope>
    <source>
        <strain evidence="3 4">07D10-4-3</strain>
    </source>
</reference>
<sequence>WRPSQPSPSPEPPRRRRRPASATCVASVRGYLRKLQITRNPISQKNTIFFPIRPKMRQERLALAAGASPPHFANARHKEDIMHRLFLIAAATMALGACKAETPSDPLELLGTDTEWTVTDISGAPVPAEVKVTILRPAPGTIAGSSGCNRYTGSAKTVDGRIEIGPLAGTRMMCPEPQMQAETAFLMTIEKTTGLRESGGVLEFTDSAGDVVLKASK</sequence>
<dbReference type="Proteomes" id="UP000284451">
    <property type="component" value="Unassembled WGS sequence"/>
</dbReference>
<protein>
    <submittedName>
        <fullName evidence="3">META domain-containing protein</fullName>
    </submittedName>
</protein>
<dbReference type="InterPro" id="IPR005184">
    <property type="entry name" value="DUF306_Meta_HslJ"/>
</dbReference>
<evidence type="ECO:0000313" key="3">
    <source>
        <dbReference type="EMBL" id="RWR26134.1"/>
    </source>
</evidence>
<proteinExistence type="predicted"/>
<dbReference type="AlphaFoldDB" id="A0A443K072"/>
<dbReference type="Pfam" id="PF03724">
    <property type="entry name" value="META"/>
    <property type="match status" value="1"/>
</dbReference>
<accession>A0A443K072</accession>
<evidence type="ECO:0000259" key="2">
    <source>
        <dbReference type="Pfam" id="PF03724"/>
    </source>
</evidence>
<feature type="non-terminal residue" evidence="3">
    <location>
        <position position="1"/>
    </location>
</feature>
<feature type="domain" description="DUF306" evidence="2">
    <location>
        <begin position="112"/>
        <end position="214"/>
    </location>
</feature>
<dbReference type="InterPro" id="IPR038670">
    <property type="entry name" value="HslJ-like_sf"/>
</dbReference>
<dbReference type="Gene3D" id="2.40.128.270">
    <property type="match status" value="1"/>
</dbReference>
<dbReference type="PANTHER" id="PTHR35535">
    <property type="entry name" value="HEAT SHOCK PROTEIN HSLJ"/>
    <property type="match status" value="1"/>
</dbReference>
<reference evidence="3 4" key="2">
    <citation type="submission" date="2019-01" db="EMBL/GenBank/DDBJ databases">
        <authorList>
            <person name="Li Y."/>
        </authorList>
    </citation>
    <scope>NUCLEOTIDE SEQUENCE [LARGE SCALE GENOMIC DNA]</scope>
    <source>
        <strain evidence="3 4">07D10-4-3</strain>
    </source>
</reference>
<comment type="caution">
    <text evidence="3">The sequence shown here is derived from an EMBL/GenBank/DDBJ whole genome shotgun (WGS) entry which is preliminary data.</text>
</comment>
<dbReference type="EMBL" id="SAUY01000052">
    <property type="protein sequence ID" value="RWR26134.1"/>
    <property type="molecule type" value="Genomic_DNA"/>
</dbReference>
<evidence type="ECO:0000313" key="4">
    <source>
        <dbReference type="Proteomes" id="UP000284451"/>
    </source>
</evidence>
<dbReference type="PANTHER" id="PTHR35535:SF1">
    <property type="entry name" value="HEAT SHOCK PROTEIN HSLJ"/>
    <property type="match status" value="1"/>
</dbReference>
<dbReference type="InterPro" id="IPR053147">
    <property type="entry name" value="Hsp_HslJ-like"/>
</dbReference>
<feature type="region of interest" description="Disordered" evidence="1">
    <location>
        <begin position="1"/>
        <end position="22"/>
    </location>
</feature>
<name>A0A443K072_9RHOB</name>
<evidence type="ECO:0000256" key="1">
    <source>
        <dbReference type="SAM" id="MobiDB-lite"/>
    </source>
</evidence>
<feature type="compositionally biased region" description="Pro residues" evidence="1">
    <location>
        <begin position="1"/>
        <end position="11"/>
    </location>
</feature>